<dbReference type="KEGG" id="pace:A6070_04755"/>
<dbReference type="CDD" id="cd09111">
    <property type="entry name" value="PLDc_ymdC_like_1"/>
    <property type="match status" value="1"/>
</dbReference>
<name>A0A1L3GHM8_SYNAC</name>
<dbReference type="SUPFAM" id="SSF56024">
    <property type="entry name" value="Phospholipase D/nuclease"/>
    <property type="match status" value="2"/>
</dbReference>
<dbReference type="PROSITE" id="PS50035">
    <property type="entry name" value="PLD"/>
    <property type="match status" value="2"/>
</dbReference>
<accession>A0A1L3GHM8</accession>
<feature type="signal peptide" evidence="1">
    <location>
        <begin position="1"/>
        <end position="22"/>
    </location>
</feature>
<feature type="chain" id="PRO_5010378360" description="PLD phosphodiesterase domain-containing protein" evidence="1">
    <location>
        <begin position="23"/>
        <end position="515"/>
    </location>
</feature>
<dbReference type="InterPro" id="IPR025202">
    <property type="entry name" value="PLD-like_dom"/>
</dbReference>
<reference evidence="3 4" key="1">
    <citation type="journal article" date="2017" name="Genome Announc.">
        <title>Complete Genome Sequences of Two Acetylene-Fermenting Pelobacter acetylenicus Strains.</title>
        <authorList>
            <person name="Sutton J.M."/>
            <person name="Baesman S.M."/>
            <person name="Fierst J.L."/>
            <person name="Poret-Peterson A.T."/>
            <person name="Oremland R.S."/>
            <person name="Dunlap D.S."/>
            <person name="Akob D.M."/>
        </authorList>
    </citation>
    <scope>NUCLEOTIDE SEQUENCE [LARGE SCALE GENOMIC DNA]</scope>
    <source>
        <strain evidence="3 4">DSM 3247</strain>
    </source>
</reference>
<dbReference type="PANTHER" id="PTHR21248">
    <property type="entry name" value="CARDIOLIPIN SYNTHASE"/>
    <property type="match status" value="1"/>
</dbReference>
<dbReference type="Gene3D" id="3.30.870.10">
    <property type="entry name" value="Endonuclease Chain A"/>
    <property type="match status" value="2"/>
</dbReference>
<dbReference type="OrthoDB" id="9762009at2"/>
<sequence length="515" mass="57830">MNPFLTCLAILCLGGCAAIDLAAVERSASRALPPSDSTALARQYSSSLVQHPDHSAFQLVDNGLQALAMRLQLAERAEQTLDLQYYILRSDLSGLLLLDQLLQAADRGVRIRLLLDDLHFDQSALHLAALDTHPGVEVRVINPFVFRHTPVLGRLVDALYDFSRVQRRMHNKVFIADNTVAIVGGRNLGDEYFEAHPRIDLRDIDLWTLGPVVPRLSASFDAYWNFDKSVPVTALGIHPTGNTPLQDLRMQLDDHRRRPAVVAYLEELAATPPHVPVIWAQGQVLADFPCKLSPGQPDCASLHFDRFHALFRETESELLIISPYFIPGKDGIALFRQLKQQGVEVRVLTNSYAATDLKIVQAGYNRYRRPLLEEQIALFEFKRTFPPPETRKDRLALTGSSQACMHAKAYVMDRRRVFIGSFNHDPRSAALNTEVGILVDSPELASRVAALFAHYTMPHNSYRLQLIPGKKGGKNLVWHTVDNGQARAYHQEPLTTWWQHLKNALLSVFAPEDLL</sequence>
<dbReference type="STRING" id="29542.A6070_04755"/>
<evidence type="ECO:0000256" key="1">
    <source>
        <dbReference type="SAM" id="SignalP"/>
    </source>
</evidence>
<feature type="domain" description="PLD phosphodiesterase" evidence="2">
    <location>
        <begin position="165"/>
        <end position="192"/>
    </location>
</feature>
<dbReference type="RefSeq" id="WP_072287285.1">
    <property type="nucleotide sequence ID" value="NZ_CP015455.1"/>
</dbReference>
<dbReference type="GO" id="GO:0030572">
    <property type="term" value="F:phosphatidyltransferase activity"/>
    <property type="evidence" value="ECO:0007669"/>
    <property type="project" value="UniProtKB-ARBA"/>
</dbReference>
<evidence type="ECO:0000313" key="3">
    <source>
        <dbReference type="EMBL" id="APG25444.1"/>
    </source>
</evidence>
<gene>
    <name evidence="3" type="ORF">A7E75_10750</name>
</gene>
<feature type="domain" description="PLD phosphodiesterase" evidence="2">
    <location>
        <begin position="401"/>
        <end position="428"/>
    </location>
</feature>
<keyword evidence="4" id="KW-1185">Reference proteome</keyword>
<protein>
    <recommendedName>
        <fullName evidence="2">PLD phosphodiesterase domain-containing protein</fullName>
    </recommendedName>
</protein>
<dbReference type="InterPro" id="IPR001736">
    <property type="entry name" value="PLipase_D/transphosphatidylase"/>
</dbReference>
<dbReference type="AlphaFoldDB" id="A0A1L3GHM8"/>
<dbReference type="Pfam" id="PF13091">
    <property type="entry name" value="PLDc_2"/>
    <property type="match status" value="2"/>
</dbReference>
<organism evidence="3 4">
    <name type="scientific">Syntrophotalea acetylenica</name>
    <name type="common">Pelobacter acetylenicus</name>
    <dbReference type="NCBI Taxonomy" id="29542"/>
    <lineage>
        <taxon>Bacteria</taxon>
        <taxon>Pseudomonadati</taxon>
        <taxon>Thermodesulfobacteriota</taxon>
        <taxon>Desulfuromonadia</taxon>
        <taxon>Desulfuromonadales</taxon>
        <taxon>Syntrophotaleaceae</taxon>
        <taxon>Syntrophotalea</taxon>
    </lineage>
</organism>
<dbReference type="EMBL" id="CP015518">
    <property type="protein sequence ID" value="APG25444.1"/>
    <property type="molecule type" value="Genomic_DNA"/>
</dbReference>
<evidence type="ECO:0000313" key="4">
    <source>
        <dbReference type="Proteomes" id="UP000182264"/>
    </source>
</evidence>
<evidence type="ECO:0000259" key="2">
    <source>
        <dbReference type="PROSITE" id="PS50035"/>
    </source>
</evidence>
<keyword evidence="1" id="KW-0732">Signal</keyword>
<dbReference type="SMART" id="SM00155">
    <property type="entry name" value="PLDc"/>
    <property type="match status" value="2"/>
</dbReference>
<dbReference type="GO" id="GO:0032049">
    <property type="term" value="P:cardiolipin biosynthetic process"/>
    <property type="evidence" value="ECO:0007669"/>
    <property type="project" value="UniProtKB-ARBA"/>
</dbReference>
<proteinExistence type="predicted"/>
<dbReference type="PANTHER" id="PTHR21248:SF12">
    <property type="entry name" value="CARDIOLIPIN SYNTHASE C"/>
    <property type="match status" value="1"/>
</dbReference>
<dbReference type="CDD" id="cd09113">
    <property type="entry name" value="PLDc_ymdC_like_2"/>
    <property type="match status" value="1"/>
</dbReference>
<dbReference type="Proteomes" id="UP000182264">
    <property type="component" value="Chromosome"/>
</dbReference>